<evidence type="ECO:0000256" key="1">
    <source>
        <dbReference type="SAM" id="SignalP"/>
    </source>
</evidence>
<feature type="signal peptide" evidence="1">
    <location>
        <begin position="1"/>
        <end position="16"/>
    </location>
</feature>
<dbReference type="CDD" id="cd00037">
    <property type="entry name" value="CLECT"/>
    <property type="match status" value="1"/>
</dbReference>
<dbReference type="InterPro" id="IPR001304">
    <property type="entry name" value="C-type_lectin-like"/>
</dbReference>
<dbReference type="SUPFAM" id="SSF56436">
    <property type="entry name" value="C-type lectin-like"/>
    <property type="match status" value="1"/>
</dbReference>
<comment type="caution">
    <text evidence="3">The sequence shown here is derived from an EMBL/GenBank/DDBJ whole genome shotgun (WGS) entry which is preliminary data.</text>
</comment>
<evidence type="ECO:0000259" key="2">
    <source>
        <dbReference type="PROSITE" id="PS50041"/>
    </source>
</evidence>
<sequence length="242" mass="27569">MKVILIVACIVIPLWAASIEETASTDEKTEVVPIEESPVEIFTPKKEDTDIDVDNYRGPEQNKNSQVIQNATFKREFNGNSYEVLTGTTNGVLNYVTLDYDHAVEACKNVNSEPRTLLTFKSAEENDFIANWLFKELEIVTQVWIGLTRVNGSNDFVWADGTKLTQANEEKLYKNWHKCEPNDITTIGWSVEGWGEDCVEMYSSFYPYPLRCDEAARTGQWNDIPCKQIYNMVVCQGKIAKQ</sequence>
<dbReference type="AlphaFoldDB" id="A0A9Q0MLI4"/>
<dbReference type="InterPro" id="IPR016186">
    <property type="entry name" value="C-type_lectin-like/link_sf"/>
</dbReference>
<dbReference type="InterPro" id="IPR050111">
    <property type="entry name" value="C-type_lectin/snaclec_domain"/>
</dbReference>
<reference evidence="3" key="1">
    <citation type="submission" date="2022-07" db="EMBL/GenBank/DDBJ databases">
        <authorList>
            <person name="Trinca V."/>
            <person name="Uliana J.V.C."/>
            <person name="Torres T.T."/>
            <person name="Ward R.J."/>
            <person name="Monesi N."/>
        </authorList>
    </citation>
    <scope>NUCLEOTIDE SEQUENCE</scope>
    <source>
        <strain evidence="3">HSMRA1968</strain>
        <tissue evidence="3">Whole embryos</tissue>
    </source>
</reference>
<accession>A0A9Q0MLI4</accession>
<proteinExistence type="predicted"/>
<keyword evidence="1" id="KW-0732">Signal</keyword>
<evidence type="ECO:0000313" key="3">
    <source>
        <dbReference type="EMBL" id="KAJ6625705.1"/>
    </source>
</evidence>
<gene>
    <name evidence="3" type="primary">Fcer2</name>
    <name evidence="3" type="ORF">Bhyg_16178</name>
</gene>
<keyword evidence="3" id="KW-0675">Receptor</keyword>
<name>A0A9Q0MLI4_9DIPT</name>
<dbReference type="OrthoDB" id="6153550at2759"/>
<dbReference type="InterPro" id="IPR016187">
    <property type="entry name" value="CTDL_fold"/>
</dbReference>
<dbReference type="PANTHER" id="PTHR22803">
    <property type="entry name" value="MANNOSE, PHOSPHOLIPASE, LECTIN RECEPTOR RELATED"/>
    <property type="match status" value="1"/>
</dbReference>
<dbReference type="EMBL" id="WJQU01003328">
    <property type="protein sequence ID" value="KAJ6625705.1"/>
    <property type="molecule type" value="Genomic_DNA"/>
</dbReference>
<organism evidence="3 4">
    <name type="scientific">Pseudolycoriella hygida</name>
    <dbReference type="NCBI Taxonomy" id="35572"/>
    <lineage>
        <taxon>Eukaryota</taxon>
        <taxon>Metazoa</taxon>
        <taxon>Ecdysozoa</taxon>
        <taxon>Arthropoda</taxon>
        <taxon>Hexapoda</taxon>
        <taxon>Insecta</taxon>
        <taxon>Pterygota</taxon>
        <taxon>Neoptera</taxon>
        <taxon>Endopterygota</taxon>
        <taxon>Diptera</taxon>
        <taxon>Nematocera</taxon>
        <taxon>Sciaroidea</taxon>
        <taxon>Sciaridae</taxon>
        <taxon>Pseudolycoriella</taxon>
    </lineage>
</organism>
<dbReference type="Proteomes" id="UP001151699">
    <property type="component" value="Unassembled WGS sequence"/>
</dbReference>
<protein>
    <submittedName>
        <fullName evidence="3">Low affinity immunoglobulin epsilon Fc receptor</fullName>
    </submittedName>
</protein>
<dbReference type="Gene3D" id="3.10.100.10">
    <property type="entry name" value="Mannose-Binding Protein A, subunit A"/>
    <property type="match status" value="1"/>
</dbReference>
<keyword evidence="4" id="KW-1185">Reference proteome</keyword>
<dbReference type="PROSITE" id="PS50041">
    <property type="entry name" value="C_TYPE_LECTIN_2"/>
    <property type="match status" value="1"/>
</dbReference>
<dbReference type="SMART" id="SM00034">
    <property type="entry name" value="CLECT"/>
    <property type="match status" value="1"/>
</dbReference>
<evidence type="ECO:0000313" key="4">
    <source>
        <dbReference type="Proteomes" id="UP001151699"/>
    </source>
</evidence>
<feature type="domain" description="C-type lectin" evidence="2">
    <location>
        <begin position="77"/>
        <end position="235"/>
    </location>
</feature>
<feature type="chain" id="PRO_5040273539" evidence="1">
    <location>
        <begin position="17"/>
        <end position="242"/>
    </location>
</feature>
<dbReference type="Pfam" id="PF00059">
    <property type="entry name" value="Lectin_C"/>
    <property type="match status" value="1"/>
</dbReference>